<name>A0A820R6R8_9BILA</name>
<sequence length="34" mass="3739">GKIDVIGATDQTSRRQMFEAPNAFEHPPFLNGPP</sequence>
<feature type="non-terminal residue" evidence="1">
    <location>
        <position position="1"/>
    </location>
</feature>
<dbReference type="Proteomes" id="UP000663868">
    <property type="component" value="Unassembled WGS sequence"/>
</dbReference>
<proteinExistence type="predicted"/>
<reference evidence="1" key="1">
    <citation type="submission" date="2021-02" db="EMBL/GenBank/DDBJ databases">
        <authorList>
            <person name="Nowell W R."/>
        </authorList>
    </citation>
    <scope>NUCLEOTIDE SEQUENCE</scope>
</reference>
<dbReference type="EMBL" id="CAJOBB010028525">
    <property type="protein sequence ID" value="CAF4430490.1"/>
    <property type="molecule type" value="Genomic_DNA"/>
</dbReference>
<dbReference type="AlphaFoldDB" id="A0A820R6R8"/>
<comment type="caution">
    <text evidence="1">The sequence shown here is derived from an EMBL/GenBank/DDBJ whole genome shotgun (WGS) entry which is preliminary data.</text>
</comment>
<accession>A0A820R6R8</accession>
<protein>
    <submittedName>
        <fullName evidence="1">Uncharacterized protein</fullName>
    </submittedName>
</protein>
<organism evidence="1 2">
    <name type="scientific">Adineta steineri</name>
    <dbReference type="NCBI Taxonomy" id="433720"/>
    <lineage>
        <taxon>Eukaryota</taxon>
        <taxon>Metazoa</taxon>
        <taxon>Spiralia</taxon>
        <taxon>Gnathifera</taxon>
        <taxon>Rotifera</taxon>
        <taxon>Eurotatoria</taxon>
        <taxon>Bdelloidea</taxon>
        <taxon>Adinetida</taxon>
        <taxon>Adinetidae</taxon>
        <taxon>Adineta</taxon>
    </lineage>
</organism>
<evidence type="ECO:0000313" key="2">
    <source>
        <dbReference type="Proteomes" id="UP000663868"/>
    </source>
</evidence>
<feature type="non-terminal residue" evidence="1">
    <location>
        <position position="34"/>
    </location>
</feature>
<evidence type="ECO:0000313" key="1">
    <source>
        <dbReference type="EMBL" id="CAF4430490.1"/>
    </source>
</evidence>
<gene>
    <name evidence="1" type="ORF">KXQ929_LOCUS52756</name>
</gene>